<evidence type="ECO:0000313" key="6">
    <source>
        <dbReference type="EMBL" id="SQI37910.1"/>
    </source>
</evidence>
<dbReference type="GO" id="GO:0003677">
    <property type="term" value="F:DNA binding"/>
    <property type="evidence" value="ECO:0007669"/>
    <property type="project" value="UniProtKB-KW"/>
</dbReference>
<dbReference type="PROSITE" id="PS50987">
    <property type="entry name" value="HTH_ARSR_2"/>
    <property type="match status" value="1"/>
</dbReference>
<dbReference type="KEGG" id="rcr:NCTC10994_03813"/>
<reference evidence="6 7" key="1">
    <citation type="submission" date="2018-06" db="EMBL/GenBank/DDBJ databases">
        <authorList>
            <consortium name="Pathogen Informatics"/>
            <person name="Doyle S."/>
        </authorList>
    </citation>
    <scope>NUCLEOTIDE SEQUENCE [LARGE SCALE GENOMIC DNA]</scope>
    <source>
        <strain evidence="6 7">NCTC10994</strain>
    </source>
</reference>
<protein>
    <submittedName>
        <fullName evidence="6">ArsR family transcriptional regulator</fullName>
    </submittedName>
</protein>
<organism evidence="6 7">
    <name type="scientific">Rhodococcus coprophilus</name>
    <dbReference type="NCBI Taxonomy" id="38310"/>
    <lineage>
        <taxon>Bacteria</taxon>
        <taxon>Bacillati</taxon>
        <taxon>Actinomycetota</taxon>
        <taxon>Actinomycetes</taxon>
        <taxon>Mycobacteriales</taxon>
        <taxon>Nocardiaceae</taxon>
        <taxon>Rhodococcus</taxon>
    </lineage>
</organism>
<evidence type="ECO:0000256" key="1">
    <source>
        <dbReference type="ARBA" id="ARBA00023015"/>
    </source>
</evidence>
<dbReference type="InterPro" id="IPR001845">
    <property type="entry name" value="HTH_ArsR_DNA-bd_dom"/>
</dbReference>
<keyword evidence="2" id="KW-0238">DNA-binding</keyword>
<dbReference type="STRING" id="1219011.GCA_001895045_01594"/>
<evidence type="ECO:0000256" key="3">
    <source>
        <dbReference type="ARBA" id="ARBA00023163"/>
    </source>
</evidence>
<keyword evidence="7" id="KW-1185">Reference proteome</keyword>
<dbReference type="NCBIfam" id="NF033788">
    <property type="entry name" value="HTH_metalloreg"/>
    <property type="match status" value="1"/>
</dbReference>
<dbReference type="PANTHER" id="PTHR33154:SF33">
    <property type="entry name" value="TRANSCRIPTIONAL REPRESSOR SDPR"/>
    <property type="match status" value="1"/>
</dbReference>
<dbReference type="EMBL" id="LS483468">
    <property type="protein sequence ID" value="SQI37910.1"/>
    <property type="molecule type" value="Genomic_DNA"/>
</dbReference>
<evidence type="ECO:0000313" key="7">
    <source>
        <dbReference type="Proteomes" id="UP000249091"/>
    </source>
</evidence>
<dbReference type="CDD" id="cd00090">
    <property type="entry name" value="HTH_ARSR"/>
    <property type="match status" value="1"/>
</dbReference>
<feature type="compositionally biased region" description="Basic and acidic residues" evidence="4">
    <location>
        <begin position="1"/>
        <end position="14"/>
    </location>
</feature>
<name>A0A2X4UY19_9NOCA</name>
<evidence type="ECO:0000256" key="2">
    <source>
        <dbReference type="ARBA" id="ARBA00023125"/>
    </source>
</evidence>
<dbReference type="Gene3D" id="1.10.10.10">
    <property type="entry name" value="Winged helix-like DNA-binding domain superfamily/Winged helix DNA-binding domain"/>
    <property type="match status" value="1"/>
</dbReference>
<gene>
    <name evidence="6" type="primary">cmtR</name>
    <name evidence="6" type="ORF">NCTC10994_03813</name>
</gene>
<feature type="domain" description="HTH arsR-type" evidence="5">
    <location>
        <begin position="15"/>
        <end position="109"/>
    </location>
</feature>
<dbReference type="PRINTS" id="PR00778">
    <property type="entry name" value="HTHARSR"/>
</dbReference>
<dbReference type="InterPro" id="IPR036390">
    <property type="entry name" value="WH_DNA-bd_sf"/>
</dbReference>
<feature type="region of interest" description="Disordered" evidence="4">
    <location>
        <begin position="1"/>
        <end position="20"/>
    </location>
</feature>
<proteinExistence type="predicted"/>
<dbReference type="InterPro" id="IPR036388">
    <property type="entry name" value="WH-like_DNA-bd_sf"/>
</dbReference>
<dbReference type="SUPFAM" id="SSF46785">
    <property type="entry name" value="Winged helix' DNA-binding domain"/>
    <property type="match status" value="1"/>
</dbReference>
<evidence type="ECO:0000259" key="5">
    <source>
        <dbReference type="PROSITE" id="PS50987"/>
    </source>
</evidence>
<dbReference type="Proteomes" id="UP000249091">
    <property type="component" value="Chromosome 1"/>
</dbReference>
<dbReference type="InterPro" id="IPR011991">
    <property type="entry name" value="ArsR-like_HTH"/>
</dbReference>
<dbReference type="SMART" id="SM00418">
    <property type="entry name" value="HTH_ARSR"/>
    <property type="match status" value="1"/>
</dbReference>
<dbReference type="AlphaFoldDB" id="A0A2X4UY19"/>
<dbReference type="Pfam" id="PF12840">
    <property type="entry name" value="HTH_20"/>
    <property type="match status" value="1"/>
</dbReference>
<evidence type="ECO:0000256" key="4">
    <source>
        <dbReference type="SAM" id="MobiDB-lite"/>
    </source>
</evidence>
<dbReference type="PANTHER" id="PTHR33154">
    <property type="entry name" value="TRANSCRIPTIONAL REGULATOR, ARSR FAMILY"/>
    <property type="match status" value="1"/>
</dbReference>
<dbReference type="InterPro" id="IPR051081">
    <property type="entry name" value="HTH_MetalResp_TranReg"/>
</dbReference>
<keyword evidence="3" id="KW-0804">Transcription</keyword>
<accession>A0A2X4UY19</accession>
<dbReference type="GO" id="GO:0003700">
    <property type="term" value="F:DNA-binding transcription factor activity"/>
    <property type="evidence" value="ECO:0007669"/>
    <property type="project" value="InterPro"/>
</dbReference>
<keyword evidence="1" id="KW-0805">Transcription regulation</keyword>
<sequence>MPHSDSESSDERNDSGTIRAADPTRVFAALSDDTRWRLLQRLGLSPASASGLAGEFTVSRQAIAKHLSILEDCGLVTSERVGREVRFSAAGSRLSAVGRTLEAVGSGWDRRLAAVKKAAERPR</sequence>